<dbReference type="PANTHER" id="PTHR36925">
    <property type="entry name" value="COBALT-PRECORRIN-6A REDUCTASE"/>
    <property type="match status" value="1"/>
</dbReference>
<keyword evidence="3" id="KW-0560">Oxidoreductase</keyword>
<accession>A0A099F5H9</accession>
<sequence>MMVSQGSDMTRILLLGGTSEARAMAQALAGAGMDAIYSYAGRVQALARQPLPMRVGGFGGVDGLAAYLRAERITHLIDATHPFAALISRNALVAAQRARVPLIVLERPPWAARPEDRWTHVPDFAAAAEALPGDGSGVFLAIGRQHLAPFLSRHHRWLLRFAEIASHPLRDATLIVSRGPFTVAGDKALMQRHDIGWLVTKNSGGRGAAAKLTAARELGLPIIVIDRPALPARRIVGTVAEVMGWLHGADRGV</sequence>
<proteinExistence type="predicted"/>
<dbReference type="Proteomes" id="UP000029846">
    <property type="component" value="Unassembled WGS sequence"/>
</dbReference>
<dbReference type="AlphaFoldDB" id="A0A099F5H9"/>
<dbReference type="PANTHER" id="PTHR36925:SF1">
    <property type="entry name" value="COBALT-PRECORRIN-6A REDUCTASE"/>
    <property type="match status" value="1"/>
</dbReference>
<dbReference type="NCBIfam" id="NF005968">
    <property type="entry name" value="PRK08057.1-2"/>
    <property type="match status" value="1"/>
</dbReference>
<dbReference type="EMBL" id="JRKN01000006">
    <property type="protein sequence ID" value="KGJ05471.1"/>
    <property type="molecule type" value="Genomic_DNA"/>
</dbReference>
<comment type="pathway">
    <text evidence="1">Cofactor biosynthesis; adenosylcobalamin biosynthesis.</text>
</comment>
<comment type="caution">
    <text evidence="4">The sequence shown here is derived from an EMBL/GenBank/DDBJ whole genome shotgun (WGS) entry which is preliminary data.</text>
</comment>
<reference evidence="4 5" key="2">
    <citation type="submission" date="2014-10" db="EMBL/GenBank/DDBJ databases">
        <title>Paracoccus sanguinis sp. nov., isolated from clinical specimens of New York State patients.</title>
        <authorList>
            <person name="Mingle L.A."/>
            <person name="Cole J.A."/>
            <person name="Lapierre P."/>
            <person name="Musser K.A."/>
        </authorList>
    </citation>
    <scope>NUCLEOTIDE SEQUENCE [LARGE SCALE GENOMIC DNA]</scope>
    <source>
        <strain evidence="4 5">JCM 14014</strain>
    </source>
</reference>
<dbReference type="InterPro" id="IPR003723">
    <property type="entry name" value="Precorrin-6x_reduct"/>
</dbReference>
<protein>
    <submittedName>
        <fullName evidence="4">Cobalt-precorrin-6X reductase</fullName>
    </submittedName>
</protein>
<evidence type="ECO:0000256" key="2">
    <source>
        <dbReference type="ARBA" id="ARBA00022573"/>
    </source>
</evidence>
<evidence type="ECO:0000313" key="4">
    <source>
        <dbReference type="EMBL" id="KGJ05471.1"/>
    </source>
</evidence>
<dbReference type="PROSITE" id="PS51014">
    <property type="entry name" value="COBK_CBIJ"/>
    <property type="match status" value="1"/>
</dbReference>
<dbReference type="NCBIfam" id="TIGR00715">
    <property type="entry name" value="precor6x_red"/>
    <property type="match status" value="1"/>
</dbReference>
<dbReference type="GO" id="GO:0009236">
    <property type="term" value="P:cobalamin biosynthetic process"/>
    <property type="evidence" value="ECO:0007669"/>
    <property type="project" value="UniProtKB-UniPathway"/>
</dbReference>
<keyword evidence="2" id="KW-0169">Cobalamin biosynthesis</keyword>
<dbReference type="STRING" id="376733.SAMN04487972_106109"/>
<evidence type="ECO:0000256" key="1">
    <source>
        <dbReference type="ARBA" id="ARBA00004953"/>
    </source>
</evidence>
<evidence type="ECO:0000313" key="5">
    <source>
        <dbReference type="Proteomes" id="UP000029846"/>
    </source>
</evidence>
<dbReference type="UniPathway" id="UPA00148"/>
<dbReference type="Pfam" id="PF02571">
    <property type="entry name" value="CbiJ"/>
    <property type="match status" value="1"/>
</dbReference>
<gene>
    <name evidence="4" type="ORF">IT41_06400</name>
</gene>
<keyword evidence="5" id="KW-1185">Reference proteome</keyword>
<name>A0A099F5H9_9RHOB</name>
<organism evidence="4 5">
    <name type="scientific">Paracoccus halophilus</name>
    <dbReference type="NCBI Taxonomy" id="376733"/>
    <lineage>
        <taxon>Bacteria</taxon>
        <taxon>Pseudomonadati</taxon>
        <taxon>Pseudomonadota</taxon>
        <taxon>Alphaproteobacteria</taxon>
        <taxon>Rhodobacterales</taxon>
        <taxon>Paracoccaceae</taxon>
        <taxon>Paracoccus</taxon>
    </lineage>
</organism>
<dbReference type="GO" id="GO:0016994">
    <property type="term" value="F:precorrin-6A reductase activity"/>
    <property type="evidence" value="ECO:0007669"/>
    <property type="project" value="InterPro"/>
</dbReference>
<dbReference type="eggNOG" id="COG2099">
    <property type="taxonomic scope" value="Bacteria"/>
</dbReference>
<reference evidence="4 5" key="1">
    <citation type="submission" date="2014-09" db="EMBL/GenBank/DDBJ databases">
        <authorList>
            <person name="McGinnis J.M."/>
            <person name="Wolfgang W.J."/>
        </authorList>
    </citation>
    <scope>NUCLEOTIDE SEQUENCE [LARGE SCALE GENOMIC DNA]</scope>
    <source>
        <strain evidence="4 5">JCM 14014</strain>
    </source>
</reference>
<evidence type="ECO:0000256" key="3">
    <source>
        <dbReference type="ARBA" id="ARBA00023002"/>
    </source>
</evidence>